<dbReference type="InterPro" id="IPR050879">
    <property type="entry name" value="Acyltransferase_3"/>
</dbReference>
<gene>
    <name evidence="3" type="ORF">GCM10012284_20960</name>
</gene>
<evidence type="ECO:0000313" key="3">
    <source>
        <dbReference type="EMBL" id="GGK86601.1"/>
    </source>
</evidence>
<dbReference type="Pfam" id="PF01757">
    <property type="entry name" value="Acyl_transf_3"/>
    <property type="match status" value="1"/>
</dbReference>
<keyword evidence="1" id="KW-0472">Membrane</keyword>
<feature type="transmembrane region" description="Helical" evidence="1">
    <location>
        <begin position="34"/>
        <end position="56"/>
    </location>
</feature>
<name>A0A8J3FMS8_9ACTN</name>
<organism evidence="3 4">
    <name type="scientific">Mangrovihabitans endophyticus</name>
    <dbReference type="NCBI Taxonomy" id="1751298"/>
    <lineage>
        <taxon>Bacteria</taxon>
        <taxon>Bacillati</taxon>
        <taxon>Actinomycetota</taxon>
        <taxon>Actinomycetes</taxon>
        <taxon>Micromonosporales</taxon>
        <taxon>Micromonosporaceae</taxon>
        <taxon>Mangrovihabitans</taxon>
    </lineage>
</organism>
<feature type="transmembrane region" description="Helical" evidence="1">
    <location>
        <begin position="197"/>
        <end position="223"/>
    </location>
</feature>
<comment type="caution">
    <text evidence="3">The sequence shown here is derived from an EMBL/GenBank/DDBJ whole genome shotgun (WGS) entry which is preliminary data.</text>
</comment>
<accession>A0A8J3FMS8</accession>
<dbReference type="AlphaFoldDB" id="A0A8J3FMS8"/>
<proteinExistence type="predicted"/>
<keyword evidence="1" id="KW-0812">Transmembrane</keyword>
<keyword evidence="1" id="KW-1133">Transmembrane helix</keyword>
<feature type="transmembrane region" description="Helical" evidence="1">
    <location>
        <begin position="333"/>
        <end position="356"/>
    </location>
</feature>
<dbReference type="Proteomes" id="UP000656042">
    <property type="component" value="Unassembled WGS sequence"/>
</dbReference>
<dbReference type="InterPro" id="IPR002656">
    <property type="entry name" value="Acyl_transf_3_dom"/>
</dbReference>
<dbReference type="EMBL" id="BMMX01000006">
    <property type="protein sequence ID" value="GGK86601.1"/>
    <property type="molecule type" value="Genomic_DNA"/>
</dbReference>
<protein>
    <recommendedName>
        <fullName evidence="2">Acyltransferase 3 domain-containing protein</fullName>
    </recommendedName>
</protein>
<feature type="transmembrane region" description="Helical" evidence="1">
    <location>
        <begin position="235"/>
        <end position="254"/>
    </location>
</feature>
<evidence type="ECO:0000259" key="2">
    <source>
        <dbReference type="Pfam" id="PF01757"/>
    </source>
</evidence>
<sequence>MTSTWIYVFHFFTFRFVLDQSHHLQFVQLDRPRFLTMAGNMALSSFFVLSGFVLTLTTSPRTSLMNFCAKRVGKLYPIYFVTSALAIVAILLIGMPITGENIALHLTLLQSWVPFQDIYHGVNPVTWSLSTEAFFYVLFPLSLFLFRRLSTRALVILMGVAIFLEFALPLYAARYFTVRSGGDHSAFLTSGNNGGDLVYWFTLACPPYRFLEFAVGMMCCLLLRRRVVPVVRQRWAWTLVAIGYLAGTFAPGPWQRTSVGLIPLAVLLIALAQADLAERACFLRMRMFVRLGDLSYGLYAIQLLVLLPSYPFLLRGLSAGLGIDEQVLGRAPWNLVFLVAYFLLIVALAMPLHRYVEVPAYEFARKLFRDRPASPTFAAERAETPDRAAP</sequence>
<feature type="transmembrane region" description="Helical" evidence="1">
    <location>
        <begin position="125"/>
        <end position="146"/>
    </location>
</feature>
<keyword evidence="4" id="KW-1185">Reference proteome</keyword>
<feature type="transmembrane region" description="Helical" evidence="1">
    <location>
        <begin position="76"/>
        <end position="97"/>
    </location>
</feature>
<evidence type="ECO:0000313" key="4">
    <source>
        <dbReference type="Proteomes" id="UP000656042"/>
    </source>
</evidence>
<dbReference type="PANTHER" id="PTHR23028">
    <property type="entry name" value="ACETYLTRANSFERASE"/>
    <property type="match status" value="1"/>
</dbReference>
<feature type="domain" description="Acyltransferase 3" evidence="2">
    <location>
        <begin position="9"/>
        <end position="352"/>
    </location>
</feature>
<feature type="transmembrane region" description="Helical" evidence="1">
    <location>
        <begin position="153"/>
        <end position="177"/>
    </location>
</feature>
<dbReference type="GO" id="GO:0016747">
    <property type="term" value="F:acyltransferase activity, transferring groups other than amino-acyl groups"/>
    <property type="evidence" value="ECO:0007669"/>
    <property type="project" value="InterPro"/>
</dbReference>
<evidence type="ECO:0000256" key="1">
    <source>
        <dbReference type="SAM" id="Phobius"/>
    </source>
</evidence>
<reference evidence="3" key="2">
    <citation type="submission" date="2020-09" db="EMBL/GenBank/DDBJ databases">
        <authorList>
            <person name="Sun Q."/>
            <person name="Zhou Y."/>
        </authorList>
    </citation>
    <scope>NUCLEOTIDE SEQUENCE</scope>
    <source>
        <strain evidence="3">CGMCC 4.7299</strain>
    </source>
</reference>
<feature type="transmembrane region" description="Helical" evidence="1">
    <location>
        <begin position="260"/>
        <end position="282"/>
    </location>
</feature>
<feature type="transmembrane region" description="Helical" evidence="1">
    <location>
        <begin position="294"/>
        <end position="313"/>
    </location>
</feature>
<reference evidence="3" key="1">
    <citation type="journal article" date="2014" name="Int. J. Syst. Evol. Microbiol.">
        <title>Complete genome sequence of Corynebacterium casei LMG S-19264T (=DSM 44701T), isolated from a smear-ripened cheese.</title>
        <authorList>
            <consortium name="US DOE Joint Genome Institute (JGI-PGF)"/>
            <person name="Walter F."/>
            <person name="Albersmeier A."/>
            <person name="Kalinowski J."/>
            <person name="Ruckert C."/>
        </authorList>
    </citation>
    <scope>NUCLEOTIDE SEQUENCE</scope>
    <source>
        <strain evidence="3">CGMCC 4.7299</strain>
    </source>
</reference>